<evidence type="ECO:0000313" key="10">
    <source>
        <dbReference type="EMBL" id="OGY52264.1"/>
    </source>
</evidence>
<dbReference type="AlphaFoldDB" id="A0A1G1YJ17"/>
<protein>
    <recommendedName>
        <fullName evidence="9">Lycopene cyclase domain-containing protein</fullName>
    </recommendedName>
</protein>
<evidence type="ECO:0000313" key="11">
    <source>
        <dbReference type="Proteomes" id="UP000177376"/>
    </source>
</evidence>
<dbReference type="GO" id="GO:0016117">
    <property type="term" value="P:carotenoid biosynthetic process"/>
    <property type="evidence" value="ECO:0007669"/>
    <property type="project" value="UniProtKB-KW"/>
</dbReference>
<evidence type="ECO:0000256" key="8">
    <source>
        <dbReference type="SAM" id="Phobius"/>
    </source>
</evidence>
<feature type="transmembrane region" description="Helical" evidence="8">
    <location>
        <begin position="70"/>
        <end position="88"/>
    </location>
</feature>
<keyword evidence="6 8" id="KW-0472">Membrane</keyword>
<evidence type="ECO:0000256" key="2">
    <source>
        <dbReference type="ARBA" id="ARBA00004829"/>
    </source>
</evidence>
<evidence type="ECO:0000256" key="3">
    <source>
        <dbReference type="ARBA" id="ARBA00022692"/>
    </source>
</evidence>
<organism evidence="10 11">
    <name type="scientific">Candidatus Buchananbacteria bacterium RIFCSPLOWO2_01_FULL_39_33</name>
    <dbReference type="NCBI Taxonomy" id="1797543"/>
    <lineage>
        <taxon>Bacteria</taxon>
        <taxon>Candidatus Buchananiibacteriota</taxon>
    </lineage>
</organism>
<feature type="transmembrane region" description="Helical" evidence="8">
    <location>
        <begin position="6"/>
        <end position="23"/>
    </location>
</feature>
<evidence type="ECO:0000256" key="7">
    <source>
        <dbReference type="ARBA" id="ARBA00023235"/>
    </source>
</evidence>
<feature type="transmembrane region" description="Helical" evidence="8">
    <location>
        <begin position="109"/>
        <end position="128"/>
    </location>
</feature>
<feature type="domain" description="Lycopene cyclase" evidence="9">
    <location>
        <begin position="132"/>
        <end position="224"/>
    </location>
</feature>
<dbReference type="Proteomes" id="UP000177376">
    <property type="component" value="Unassembled WGS sequence"/>
</dbReference>
<keyword evidence="7" id="KW-0413">Isomerase</keyword>
<dbReference type="Pfam" id="PF18916">
    <property type="entry name" value="Lycopene_cyc"/>
    <property type="match status" value="1"/>
</dbReference>
<name>A0A1G1YJ17_9BACT</name>
<dbReference type="GO" id="GO:0045436">
    <property type="term" value="F:lycopene beta cyclase activity"/>
    <property type="evidence" value="ECO:0007669"/>
    <property type="project" value="UniProtKB-ARBA"/>
</dbReference>
<evidence type="ECO:0000256" key="6">
    <source>
        <dbReference type="ARBA" id="ARBA00023136"/>
    </source>
</evidence>
<sequence>MQYAWLIWSLLLLVVWAIVYFSLNGPDQKKEMLIVSFWTSLLGLTEPLFVSEYWNPPSLFNLAQNTGFDLESLIFSFGIGGLAVVLYDKIFSRQYQTMILAERHNSRHHFHFFILLSAPLIFLILFLSTNLNPIYSAIITLWAGGLATWYCRPDLKVKMLVSAVIFLIFYFIYFLTLIFMFPGYVEAVWNLKVISGILVLGIPLEELLFALSFGFFWSSVYEHLTWRKIKAI</sequence>
<comment type="subcellular location">
    <subcellularLocation>
        <location evidence="1">Membrane</location>
        <topology evidence="1">Multi-pass membrane protein</topology>
    </subcellularLocation>
</comment>
<accession>A0A1G1YJ17</accession>
<comment type="caution">
    <text evidence="10">The sequence shown here is derived from an EMBL/GenBank/DDBJ whole genome shotgun (WGS) entry which is preliminary data.</text>
</comment>
<evidence type="ECO:0000256" key="1">
    <source>
        <dbReference type="ARBA" id="ARBA00004141"/>
    </source>
</evidence>
<feature type="transmembrane region" description="Helical" evidence="8">
    <location>
        <begin position="134"/>
        <end position="152"/>
    </location>
</feature>
<feature type="transmembrane region" description="Helical" evidence="8">
    <location>
        <begin position="193"/>
        <end position="217"/>
    </location>
</feature>
<feature type="transmembrane region" description="Helical" evidence="8">
    <location>
        <begin position="32"/>
        <end position="50"/>
    </location>
</feature>
<keyword evidence="4" id="KW-0125">Carotenoid biosynthesis</keyword>
<keyword evidence="3 8" id="KW-0812">Transmembrane</keyword>
<dbReference type="EMBL" id="MHIM01000022">
    <property type="protein sequence ID" value="OGY52264.1"/>
    <property type="molecule type" value="Genomic_DNA"/>
</dbReference>
<keyword evidence="5 8" id="KW-1133">Transmembrane helix</keyword>
<dbReference type="InterPro" id="IPR017825">
    <property type="entry name" value="Lycopene_cyclase_dom"/>
</dbReference>
<reference evidence="10 11" key="1">
    <citation type="journal article" date="2016" name="Nat. Commun.">
        <title>Thousands of microbial genomes shed light on interconnected biogeochemical processes in an aquifer system.</title>
        <authorList>
            <person name="Anantharaman K."/>
            <person name="Brown C.T."/>
            <person name="Hug L.A."/>
            <person name="Sharon I."/>
            <person name="Castelle C.J."/>
            <person name="Probst A.J."/>
            <person name="Thomas B.C."/>
            <person name="Singh A."/>
            <person name="Wilkins M.J."/>
            <person name="Karaoz U."/>
            <person name="Brodie E.L."/>
            <person name="Williams K.H."/>
            <person name="Hubbard S.S."/>
            <person name="Banfield J.F."/>
        </authorList>
    </citation>
    <scope>NUCLEOTIDE SEQUENCE [LARGE SCALE GENOMIC DNA]</scope>
</reference>
<comment type="pathway">
    <text evidence="2">Carotenoid biosynthesis.</text>
</comment>
<evidence type="ECO:0000259" key="9">
    <source>
        <dbReference type="Pfam" id="PF18916"/>
    </source>
</evidence>
<dbReference type="GO" id="GO:0016020">
    <property type="term" value="C:membrane"/>
    <property type="evidence" value="ECO:0007669"/>
    <property type="project" value="UniProtKB-SubCell"/>
</dbReference>
<evidence type="ECO:0000256" key="4">
    <source>
        <dbReference type="ARBA" id="ARBA00022746"/>
    </source>
</evidence>
<feature type="transmembrane region" description="Helical" evidence="8">
    <location>
        <begin position="159"/>
        <end position="181"/>
    </location>
</feature>
<proteinExistence type="predicted"/>
<gene>
    <name evidence="10" type="ORF">A3A02_01680</name>
</gene>
<evidence type="ECO:0000256" key="5">
    <source>
        <dbReference type="ARBA" id="ARBA00022989"/>
    </source>
</evidence>
<dbReference type="GO" id="GO:0016872">
    <property type="term" value="F:intramolecular lyase activity"/>
    <property type="evidence" value="ECO:0007669"/>
    <property type="project" value="InterPro"/>
</dbReference>